<protein>
    <submittedName>
        <fullName evidence="1">Uncharacterized protein</fullName>
    </submittedName>
</protein>
<evidence type="ECO:0000313" key="1">
    <source>
        <dbReference type="EMBL" id="EOY02197.1"/>
    </source>
</evidence>
<gene>
    <name evidence="1" type="ORF">TCM_011902</name>
</gene>
<name>A0A061ECT7_THECC</name>
<evidence type="ECO:0000313" key="2">
    <source>
        <dbReference type="Proteomes" id="UP000026915"/>
    </source>
</evidence>
<accession>A0A061ECT7</accession>
<dbReference type="InParanoid" id="A0A061ECT7"/>
<proteinExistence type="predicted"/>
<dbReference type="Gramene" id="EOY02197">
    <property type="protein sequence ID" value="EOY02197"/>
    <property type="gene ID" value="TCM_011902"/>
</dbReference>
<organism evidence="1 2">
    <name type="scientific">Theobroma cacao</name>
    <name type="common">Cacao</name>
    <name type="synonym">Cocoa</name>
    <dbReference type="NCBI Taxonomy" id="3641"/>
    <lineage>
        <taxon>Eukaryota</taxon>
        <taxon>Viridiplantae</taxon>
        <taxon>Streptophyta</taxon>
        <taxon>Embryophyta</taxon>
        <taxon>Tracheophyta</taxon>
        <taxon>Spermatophyta</taxon>
        <taxon>Magnoliopsida</taxon>
        <taxon>eudicotyledons</taxon>
        <taxon>Gunneridae</taxon>
        <taxon>Pentapetalae</taxon>
        <taxon>rosids</taxon>
        <taxon>malvids</taxon>
        <taxon>Malvales</taxon>
        <taxon>Malvaceae</taxon>
        <taxon>Byttnerioideae</taxon>
        <taxon>Theobroma</taxon>
    </lineage>
</organism>
<keyword evidence="2" id="KW-1185">Reference proteome</keyword>
<dbReference type="HOGENOM" id="CLU_1436791_0_0_1"/>
<dbReference type="Proteomes" id="UP000026915">
    <property type="component" value="Chromosome 2"/>
</dbReference>
<dbReference type="AlphaFoldDB" id="A0A061ECT7"/>
<dbReference type="EMBL" id="CM001880">
    <property type="protein sequence ID" value="EOY02197.1"/>
    <property type="molecule type" value="Genomic_DNA"/>
</dbReference>
<sequence>MMQHGIRTMNQLTLMPRKSAADFAMMFANSLKLMTPSPLVSASLIISVSSRYVKGCPILDMDPASSAAVMNPLPSRSNDRKTSNNCAWLIKTCSLMSGIMALTNSSNSTKPFPLASMLCSKMWSWSPLGLRPKERKRAASSRCVRLPSESMSNRMNMSLSCLSWCWDWLVVMVGMRVRDIREGTRRRNY</sequence>
<reference evidence="1 2" key="1">
    <citation type="journal article" date="2013" name="Genome Biol.">
        <title>The genome sequence of the most widely cultivated cacao type and its use to identify candidate genes regulating pod color.</title>
        <authorList>
            <person name="Motamayor J.C."/>
            <person name="Mockaitis K."/>
            <person name="Schmutz J."/>
            <person name="Haiminen N."/>
            <person name="Iii D.L."/>
            <person name="Cornejo O."/>
            <person name="Findley S.D."/>
            <person name="Zheng P."/>
            <person name="Utro F."/>
            <person name="Royaert S."/>
            <person name="Saski C."/>
            <person name="Jenkins J."/>
            <person name="Podicheti R."/>
            <person name="Zhao M."/>
            <person name="Scheffler B.E."/>
            <person name="Stack J.C."/>
            <person name="Feltus F.A."/>
            <person name="Mustiga G.M."/>
            <person name="Amores F."/>
            <person name="Phillips W."/>
            <person name="Marelli J.P."/>
            <person name="May G.D."/>
            <person name="Shapiro H."/>
            <person name="Ma J."/>
            <person name="Bustamante C.D."/>
            <person name="Schnell R.J."/>
            <person name="Main D."/>
            <person name="Gilbert D."/>
            <person name="Parida L."/>
            <person name="Kuhn D.N."/>
        </authorList>
    </citation>
    <scope>NUCLEOTIDE SEQUENCE [LARGE SCALE GENOMIC DNA]</scope>
    <source>
        <strain evidence="2">cv. Matina 1-6</strain>
    </source>
</reference>